<keyword evidence="5" id="KW-0503">Monooxygenase</keyword>
<accession>A0ABW3DYD8</accession>
<keyword evidence="2" id="KW-0285">Flavoprotein</keyword>
<dbReference type="Pfam" id="PF13450">
    <property type="entry name" value="NAD_binding_8"/>
    <property type="match status" value="1"/>
</dbReference>
<dbReference type="PRINTS" id="PR00419">
    <property type="entry name" value="ADXRDTASE"/>
</dbReference>
<evidence type="ECO:0000256" key="3">
    <source>
        <dbReference type="ARBA" id="ARBA00022827"/>
    </source>
</evidence>
<name>A0ABW3DYD8_9ACTN</name>
<dbReference type="InterPro" id="IPR050493">
    <property type="entry name" value="FAD-dep_Monooxygenase_BioMet"/>
</dbReference>
<sequence length="56" mass="5634">MRVAVVGGGLGGLTTALLLSRAGVEVTVYEQSGELREVGAGIIVAPNMVRPLARAG</sequence>
<dbReference type="SUPFAM" id="SSF51905">
    <property type="entry name" value="FAD/NAD(P)-binding domain"/>
    <property type="match status" value="1"/>
</dbReference>
<gene>
    <name evidence="6" type="ORF">ACFQ08_26500</name>
</gene>
<evidence type="ECO:0000256" key="2">
    <source>
        <dbReference type="ARBA" id="ARBA00022630"/>
    </source>
</evidence>
<evidence type="ECO:0000256" key="5">
    <source>
        <dbReference type="ARBA" id="ARBA00023033"/>
    </source>
</evidence>
<evidence type="ECO:0000256" key="4">
    <source>
        <dbReference type="ARBA" id="ARBA00023002"/>
    </source>
</evidence>
<dbReference type="InterPro" id="IPR036188">
    <property type="entry name" value="FAD/NAD-bd_sf"/>
</dbReference>
<dbReference type="PANTHER" id="PTHR13789">
    <property type="entry name" value="MONOOXYGENASE"/>
    <property type="match status" value="1"/>
</dbReference>
<dbReference type="EMBL" id="JBHTHX010001191">
    <property type="protein sequence ID" value="MFD0888106.1"/>
    <property type="molecule type" value="Genomic_DNA"/>
</dbReference>
<protein>
    <submittedName>
        <fullName evidence="6">FAD-dependent oxidoreductase</fullName>
    </submittedName>
</protein>
<keyword evidence="7" id="KW-1185">Reference proteome</keyword>
<evidence type="ECO:0000313" key="6">
    <source>
        <dbReference type="EMBL" id="MFD0888106.1"/>
    </source>
</evidence>
<feature type="non-terminal residue" evidence="6">
    <location>
        <position position="56"/>
    </location>
</feature>
<keyword evidence="4" id="KW-0560">Oxidoreductase</keyword>
<dbReference type="Gene3D" id="3.50.50.60">
    <property type="entry name" value="FAD/NAD(P)-binding domain"/>
    <property type="match status" value="1"/>
</dbReference>
<evidence type="ECO:0000256" key="1">
    <source>
        <dbReference type="ARBA" id="ARBA00001974"/>
    </source>
</evidence>
<reference evidence="7" key="1">
    <citation type="journal article" date="2019" name="Int. J. Syst. Evol. Microbiol.">
        <title>The Global Catalogue of Microorganisms (GCM) 10K type strain sequencing project: providing services to taxonomists for standard genome sequencing and annotation.</title>
        <authorList>
            <consortium name="The Broad Institute Genomics Platform"/>
            <consortium name="The Broad Institute Genome Sequencing Center for Infectious Disease"/>
            <person name="Wu L."/>
            <person name="Ma J."/>
        </authorList>
    </citation>
    <scope>NUCLEOTIDE SEQUENCE [LARGE SCALE GENOMIC DNA]</scope>
    <source>
        <strain evidence="7">CCUG 62974</strain>
    </source>
</reference>
<keyword evidence="3" id="KW-0274">FAD</keyword>
<comment type="caution">
    <text evidence="6">The sequence shown here is derived from an EMBL/GenBank/DDBJ whole genome shotgun (WGS) entry which is preliminary data.</text>
</comment>
<organism evidence="6 7">
    <name type="scientific">Streptosporangium algeriense</name>
    <dbReference type="NCBI Taxonomy" id="1682748"/>
    <lineage>
        <taxon>Bacteria</taxon>
        <taxon>Bacillati</taxon>
        <taxon>Actinomycetota</taxon>
        <taxon>Actinomycetes</taxon>
        <taxon>Streptosporangiales</taxon>
        <taxon>Streptosporangiaceae</taxon>
        <taxon>Streptosporangium</taxon>
    </lineage>
</organism>
<dbReference type="PANTHER" id="PTHR13789:SF318">
    <property type="entry name" value="GERANYLGERANYL DIPHOSPHATE REDUCTASE"/>
    <property type="match status" value="1"/>
</dbReference>
<dbReference type="Proteomes" id="UP001597024">
    <property type="component" value="Unassembled WGS sequence"/>
</dbReference>
<evidence type="ECO:0000313" key="7">
    <source>
        <dbReference type="Proteomes" id="UP001597024"/>
    </source>
</evidence>
<comment type="cofactor">
    <cofactor evidence="1">
        <name>FAD</name>
        <dbReference type="ChEBI" id="CHEBI:57692"/>
    </cofactor>
</comment>
<proteinExistence type="predicted"/>